<evidence type="ECO:0000313" key="16">
    <source>
        <dbReference type="EMBL" id="CAG5099529.1"/>
    </source>
</evidence>
<keyword evidence="17" id="KW-1185">Reference proteome</keyword>
<gene>
    <name evidence="16" type="ORF">OKIOD_LOCUS8125</name>
</gene>
<evidence type="ECO:0000313" key="17">
    <source>
        <dbReference type="Proteomes" id="UP001158576"/>
    </source>
</evidence>
<dbReference type="SUPFAM" id="SSF52540">
    <property type="entry name" value="P-loop containing nucleoside triphosphate hydrolases"/>
    <property type="match status" value="1"/>
</dbReference>
<dbReference type="EC" id="3.6.4.13" evidence="3"/>
<dbReference type="Pfam" id="PF00270">
    <property type="entry name" value="DEAD"/>
    <property type="match status" value="1"/>
</dbReference>
<dbReference type="InterPro" id="IPR001650">
    <property type="entry name" value="Helicase_C-like"/>
</dbReference>
<feature type="compositionally biased region" description="Basic and acidic residues" evidence="13">
    <location>
        <begin position="21"/>
        <end position="38"/>
    </location>
</feature>
<dbReference type="InterPro" id="IPR011545">
    <property type="entry name" value="DEAD/DEAH_box_helicase_dom"/>
</dbReference>
<evidence type="ECO:0000259" key="14">
    <source>
        <dbReference type="PROSITE" id="PS51192"/>
    </source>
</evidence>
<evidence type="ECO:0000256" key="10">
    <source>
        <dbReference type="ARBA" id="ARBA00023242"/>
    </source>
</evidence>
<evidence type="ECO:0000256" key="3">
    <source>
        <dbReference type="ARBA" id="ARBA00012552"/>
    </source>
</evidence>
<keyword evidence="9 12" id="KW-0067">ATP-binding</keyword>
<evidence type="ECO:0000256" key="4">
    <source>
        <dbReference type="ARBA" id="ARBA00022517"/>
    </source>
</evidence>
<organism evidence="16 17">
    <name type="scientific">Oikopleura dioica</name>
    <name type="common">Tunicate</name>
    <dbReference type="NCBI Taxonomy" id="34765"/>
    <lineage>
        <taxon>Eukaryota</taxon>
        <taxon>Metazoa</taxon>
        <taxon>Chordata</taxon>
        <taxon>Tunicata</taxon>
        <taxon>Appendicularia</taxon>
        <taxon>Copelata</taxon>
        <taxon>Oikopleuridae</taxon>
        <taxon>Oikopleura</taxon>
    </lineage>
</organism>
<evidence type="ECO:0000256" key="8">
    <source>
        <dbReference type="ARBA" id="ARBA00022806"/>
    </source>
</evidence>
<feature type="region of interest" description="Disordered" evidence="13">
    <location>
        <begin position="1"/>
        <end position="137"/>
    </location>
</feature>
<feature type="domain" description="Helicase C-terminal" evidence="15">
    <location>
        <begin position="501"/>
        <end position="651"/>
    </location>
</feature>
<evidence type="ECO:0000256" key="13">
    <source>
        <dbReference type="SAM" id="MobiDB-lite"/>
    </source>
</evidence>
<dbReference type="PROSITE" id="PS00039">
    <property type="entry name" value="DEAD_ATP_HELICASE"/>
    <property type="match status" value="1"/>
</dbReference>
<dbReference type="Pfam" id="PF00271">
    <property type="entry name" value="Helicase_C"/>
    <property type="match status" value="1"/>
</dbReference>
<dbReference type="InterPro" id="IPR000629">
    <property type="entry name" value="RNA-helicase_DEAD-box_CS"/>
</dbReference>
<feature type="compositionally biased region" description="Acidic residues" evidence="13">
    <location>
        <begin position="198"/>
        <end position="207"/>
    </location>
</feature>
<dbReference type="EMBL" id="OU015569">
    <property type="protein sequence ID" value="CAG5099529.1"/>
    <property type="molecule type" value="Genomic_DNA"/>
</dbReference>
<dbReference type="CDD" id="cd18787">
    <property type="entry name" value="SF2_C_DEAD"/>
    <property type="match status" value="1"/>
</dbReference>
<comment type="similarity">
    <text evidence="2">Belongs to the DEAD box helicase family. DDX5/DBP2 subfamily.</text>
</comment>
<dbReference type="InterPro" id="IPR027417">
    <property type="entry name" value="P-loop_NTPase"/>
</dbReference>
<sequence>MKGSDDKEEKQDSPGQAEGFEGQKVRTKEQNDFLDNVRKMMNPDAKTESGESTEVGDIGETTTFGKDGDDSSSDEENGEKAFPGFGSPTNKSSEDKENKDEDEDSDENENDDGDDGQISVDSDDSDAKTLKTDDMNEEEQKIWQELNCNRVYSGYICHALENEEDLHKINAPGEELKKIDSIEYRVTKAKKVEAREGAEDDAEDNASDDSKKIESVEEIPKEKYLSEDYDDLGLHEMLKANLMAYGWEAPLLVQRVGMRPIQDRQDILINAQTGSGKTGAFLIPIVNYILKNTRNKKFAKERERGETNDEIPGVGGIMGIDPRALILTPTRELAIQIAKEAVKLTRGLGRESIKVCNLYGGTKRSTQRFNAFGADIIVGTPGRVRDILFPDVAGNTRQHFDSCDFIVLDEADRMLDDGFGGISMDIIERITLKRGEQTHPISKVLTSATFPSEIQAFARKFLRPGYWYAQCGMLNAPSATVTQEVVEIGGISDKYSKLDEVLERFVVGVEDSPAKALVFANTKRTVDFLGCRLSEKLKHKCITMHGDRSQQQREFALWTFATNKCPVLIATNVAARGLDIPAVDLVVNFDCSDTTWLHDDYIHRIGRTGRVGRPGTAVTFLHKKDAEKARILLNIMKGGHAEIPDWIEELAEETPESVEDDDKKDDASSASGRLAKSTKSEKSDSPTPSLGEDDTDEKEPVYVGF</sequence>
<dbReference type="CDD" id="cd00268">
    <property type="entry name" value="DEADc"/>
    <property type="match status" value="1"/>
</dbReference>
<accession>A0ABN7SGI2</accession>
<keyword evidence="5" id="KW-0698">rRNA processing</keyword>
<feature type="domain" description="Helicase ATP-binding" evidence="14">
    <location>
        <begin position="258"/>
        <end position="468"/>
    </location>
</feature>
<feature type="compositionally biased region" description="Acidic residues" evidence="13">
    <location>
        <begin position="100"/>
        <end position="115"/>
    </location>
</feature>
<dbReference type="InterPro" id="IPR044742">
    <property type="entry name" value="DEAD/DEAH_RhlB"/>
</dbReference>
<feature type="region of interest" description="Disordered" evidence="13">
    <location>
        <begin position="651"/>
        <end position="705"/>
    </location>
</feature>
<feature type="compositionally biased region" description="Basic and acidic residues" evidence="13">
    <location>
        <begin position="125"/>
        <end position="137"/>
    </location>
</feature>
<comment type="subcellular location">
    <subcellularLocation>
        <location evidence="1">Nucleus</location>
        <location evidence="1">Nucleolus</location>
    </subcellularLocation>
</comment>
<keyword evidence="7 12" id="KW-0378">Hydrolase</keyword>
<evidence type="ECO:0000256" key="6">
    <source>
        <dbReference type="ARBA" id="ARBA00022741"/>
    </source>
</evidence>
<protein>
    <recommendedName>
        <fullName evidence="3">RNA helicase</fullName>
        <ecNumber evidence="3">3.6.4.13</ecNumber>
    </recommendedName>
</protein>
<keyword evidence="6 12" id="KW-0547">Nucleotide-binding</keyword>
<dbReference type="InterPro" id="IPR014001">
    <property type="entry name" value="Helicase_ATP-bd"/>
</dbReference>
<evidence type="ECO:0000259" key="15">
    <source>
        <dbReference type="PROSITE" id="PS51194"/>
    </source>
</evidence>
<feature type="compositionally biased region" description="Acidic residues" evidence="13">
    <location>
        <begin position="651"/>
        <end position="663"/>
    </location>
</feature>
<proteinExistence type="inferred from homology"/>
<dbReference type="PANTHER" id="PTHR47958">
    <property type="entry name" value="ATP-DEPENDENT RNA HELICASE DBP3"/>
    <property type="match status" value="1"/>
</dbReference>
<evidence type="ECO:0000256" key="2">
    <source>
        <dbReference type="ARBA" id="ARBA00009334"/>
    </source>
</evidence>
<dbReference type="Gene3D" id="3.40.50.300">
    <property type="entry name" value="P-loop containing nucleotide triphosphate hydrolases"/>
    <property type="match status" value="2"/>
</dbReference>
<dbReference type="SMART" id="SM00490">
    <property type="entry name" value="HELICc"/>
    <property type="match status" value="1"/>
</dbReference>
<reference evidence="16 17" key="1">
    <citation type="submission" date="2021-04" db="EMBL/GenBank/DDBJ databases">
        <authorList>
            <person name="Bliznina A."/>
        </authorList>
    </citation>
    <scope>NUCLEOTIDE SEQUENCE [LARGE SCALE GENOMIC DNA]</scope>
</reference>
<dbReference type="Proteomes" id="UP001158576">
    <property type="component" value="Chromosome XSR"/>
</dbReference>
<evidence type="ECO:0000256" key="5">
    <source>
        <dbReference type="ARBA" id="ARBA00022552"/>
    </source>
</evidence>
<feature type="compositionally biased region" description="Basic and acidic residues" evidence="13">
    <location>
        <begin position="1"/>
        <end position="12"/>
    </location>
</feature>
<evidence type="ECO:0000256" key="12">
    <source>
        <dbReference type="RuleBase" id="RU000492"/>
    </source>
</evidence>
<feature type="region of interest" description="Disordered" evidence="13">
    <location>
        <begin position="191"/>
        <end position="215"/>
    </location>
</feature>
<evidence type="ECO:0000256" key="9">
    <source>
        <dbReference type="ARBA" id="ARBA00022840"/>
    </source>
</evidence>
<dbReference type="PROSITE" id="PS51194">
    <property type="entry name" value="HELICASE_CTER"/>
    <property type="match status" value="1"/>
</dbReference>
<keyword evidence="4" id="KW-0690">Ribosome biogenesis</keyword>
<comment type="function">
    <text evidence="11">ATP-dependent RNA helicase required for 60S ribosomal subunit synthesis. Involved in efficient pre-rRNA processing, predominantly at site A3, which is necessary for the normal formation of 25S and 5.8S rRNAs.</text>
</comment>
<evidence type="ECO:0000256" key="1">
    <source>
        <dbReference type="ARBA" id="ARBA00004604"/>
    </source>
</evidence>
<dbReference type="PROSITE" id="PS51192">
    <property type="entry name" value="HELICASE_ATP_BIND_1"/>
    <property type="match status" value="1"/>
</dbReference>
<evidence type="ECO:0000256" key="7">
    <source>
        <dbReference type="ARBA" id="ARBA00022801"/>
    </source>
</evidence>
<dbReference type="SMART" id="SM00487">
    <property type="entry name" value="DEXDc"/>
    <property type="match status" value="1"/>
</dbReference>
<evidence type="ECO:0000256" key="11">
    <source>
        <dbReference type="ARBA" id="ARBA00037449"/>
    </source>
</evidence>
<keyword evidence="10" id="KW-0539">Nucleus</keyword>
<keyword evidence="8 12" id="KW-0347">Helicase</keyword>
<name>A0ABN7SGI2_OIKDI</name>